<protein>
    <submittedName>
        <fullName evidence="1">Uncharacterized protein</fullName>
    </submittedName>
</protein>
<evidence type="ECO:0000313" key="2">
    <source>
        <dbReference type="Proteomes" id="UP001367508"/>
    </source>
</evidence>
<comment type="caution">
    <text evidence="1">The sequence shown here is derived from an EMBL/GenBank/DDBJ whole genome shotgun (WGS) entry which is preliminary data.</text>
</comment>
<name>A0AAN9N0S7_CANGL</name>
<keyword evidence="2" id="KW-1185">Reference proteome</keyword>
<proteinExistence type="predicted"/>
<dbReference type="Proteomes" id="UP001367508">
    <property type="component" value="Unassembled WGS sequence"/>
</dbReference>
<gene>
    <name evidence="1" type="ORF">VNO77_05635</name>
</gene>
<dbReference type="EMBL" id="JAYMYQ010000001">
    <property type="protein sequence ID" value="KAK7363491.1"/>
    <property type="molecule type" value="Genomic_DNA"/>
</dbReference>
<sequence>MSLEPDILFKSMLLYTFKRKEEKKLEFLNSEVECQALLRAQEHEEKGKGKSQDRMHVKAQGSALLNPHSSMADFQQQLNALRGLASVLNGIDEDEIENGTPHSPHDPAPVCARNRSFGKYNNTGNQKIKGLSNQTGFTEGNANGAINFGNLRVMTYSSQSYLSIIADRNHSR</sequence>
<reference evidence="1 2" key="1">
    <citation type="submission" date="2024-01" db="EMBL/GenBank/DDBJ databases">
        <title>The genomes of 5 underutilized Papilionoideae crops provide insights into root nodulation and disease resistanc.</title>
        <authorList>
            <person name="Jiang F."/>
        </authorList>
    </citation>
    <scope>NUCLEOTIDE SEQUENCE [LARGE SCALE GENOMIC DNA]</scope>
    <source>
        <strain evidence="1">LVBAO_FW01</strain>
        <tissue evidence="1">Leaves</tissue>
    </source>
</reference>
<accession>A0AAN9N0S7</accession>
<dbReference type="AlphaFoldDB" id="A0AAN9N0S7"/>
<organism evidence="1 2">
    <name type="scientific">Canavalia gladiata</name>
    <name type="common">Sword bean</name>
    <name type="synonym">Dolichos gladiatus</name>
    <dbReference type="NCBI Taxonomy" id="3824"/>
    <lineage>
        <taxon>Eukaryota</taxon>
        <taxon>Viridiplantae</taxon>
        <taxon>Streptophyta</taxon>
        <taxon>Embryophyta</taxon>
        <taxon>Tracheophyta</taxon>
        <taxon>Spermatophyta</taxon>
        <taxon>Magnoliopsida</taxon>
        <taxon>eudicotyledons</taxon>
        <taxon>Gunneridae</taxon>
        <taxon>Pentapetalae</taxon>
        <taxon>rosids</taxon>
        <taxon>fabids</taxon>
        <taxon>Fabales</taxon>
        <taxon>Fabaceae</taxon>
        <taxon>Papilionoideae</taxon>
        <taxon>50 kb inversion clade</taxon>
        <taxon>NPAAA clade</taxon>
        <taxon>indigoferoid/millettioid clade</taxon>
        <taxon>Phaseoleae</taxon>
        <taxon>Canavalia</taxon>
    </lineage>
</organism>
<evidence type="ECO:0000313" key="1">
    <source>
        <dbReference type="EMBL" id="KAK7363491.1"/>
    </source>
</evidence>